<dbReference type="Proteomes" id="UP000199199">
    <property type="component" value="Unassembled WGS sequence"/>
</dbReference>
<keyword evidence="2" id="KW-1185">Reference proteome</keyword>
<protein>
    <submittedName>
        <fullName evidence="1">Uncharacterized protein</fullName>
    </submittedName>
</protein>
<accession>A0A1I6RJ87</accession>
<sequence length="152" mass="16463">MKVSIPGLEGVYYDTSAESTAATVALTAAGRRAPKPHGYAVQLLPYLWSFDVDLQEVPNDHPIQYLHPEGAQSLGELANDGVGRAAGTDFETVLRFVWAINEQTESAAMRVLGRGEPSEEGVVIEIEDGTVDVDGDELETDEFDIEADSPER</sequence>
<dbReference type="AlphaFoldDB" id="A0A1I6RJ87"/>
<proteinExistence type="predicted"/>
<reference evidence="2" key="1">
    <citation type="submission" date="2016-10" db="EMBL/GenBank/DDBJ databases">
        <authorList>
            <person name="Varghese N."/>
            <person name="Submissions S."/>
        </authorList>
    </citation>
    <scope>NUCLEOTIDE SEQUENCE [LARGE SCALE GENOMIC DNA]</scope>
    <source>
        <strain evidence="2">DSM 22427</strain>
    </source>
</reference>
<name>A0A1I6RJ87_9EURY</name>
<dbReference type="EMBL" id="FOZS01000002">
    <property type="protein sequence ID" value="SFS64823.1"/>
    <property type="molecule type" value="Genomic_DNA"/>
</dbReference>
<gene>
    <name evidence="1" type="ORF">SAMN04488556_1836</name>
</gene>
<dbReference type="RefSeq" id="WP_092903894.1">
    <property type="nucleotide sequence ID" value="NZ_FOZS01000002.1"/>
</dbReference>
<evidence type="ECO:0000313" key="2">
    <source>
        <dbReference type="Proteomes" id="UP000199199"/>
    </source>
</evidence>
<organism evidence="1 2">
    <name type="scientific">Halostagnicola kamekurae</name>
    <dbReference type="NCBI Taxonomy" id="619731"/>
    <lineage>
        <taxon>Archaea</taxon>
        <taxon>Methanobacteriati</taxon>
        <taxon>Methanobacteriota</taxon>
        <taxon>Stenosarchaea group</taxon>
        <taxon>Halobacteria</taxon>
        <taxon>Halobacteriales</taxon>
        <taxon>Natrialbaceae</taxon>
        <taxon>Halostagnicola</taxon>
    </lineage>
</organism>
<dbReference type="OrthoDB" id="170548at2157"/>
<evidence type="ECO:0000313" key="1">
    <source>
        <dbReference type="EMBL" id="SFS64823.1"/>
    </source>
</evidence>